<dbReference type="InterPro" id="IPR001810">
    <property type="entry name" value="F-box_dom"/>
</dbReference>
<dbReference type="STRING" id="50990.A0A4Y7PQ02"/>
<keyword evidence="3" id="KW-1185">Reference proteome</keyword>
<dbReference type="Pfam" id="PF12937">
    <property type="entry name" value="F-box-like"/>
    <property type="match status" value="1"/>
</dbReference>
<gene>
    <name evidence="2" type="ORF">BD410DRAFT_831434</name>
</gene>
<dbReference type="Proteomes" id="UP000294933">
    <property type="component" value="Unassembled WGS sequence"/>
</dbReference>
<dbReference type="PROSITE" id="PS50181">
    <property type="entry name" value="FBOX"/>
    <property type="match status" value="1"/>
</dbReference>
<proteinExistence type="predicted"/>
<evidence type="ECO:0000313" key="2">
    <source>
        <dbReference type="EMBL" id="TDL17513.1"/>
    </source>
</evidence>
<dbReference type="Gene3D" id="1.20.1280.50">
    <property type="match status" value="1"/>
</dbReference>
<dbReference type="Gene3D" id="3.80.10.10">
    <property type="entry name" value="Ribonuclease Inhibitor"/>
    <property type="match status" value="1"/>
</dbReference>
<sequence>MSVTTGSVARRASITDIPTEILCAVLERSRGVDHPAVVAAQVCQRWRAVASDMPHVWSHIHSSFPTKLIIGMLHRSRSLPLYIVIDFSKSNFKPSGNGIHYDETVAMIFQHLPRIRELRIFMDDGTPFHHCHTVLDVPAGMLAVLQISITNPSEPLTLGENFLGGVHNPALKTLYLDRITPRWDSPIFQNLTSLSIKFDYSGLDNDVSTCQIVDVLGRCPDLENLTLKVCPMLLELPEPTLRVNLSRLRRLYLNINKIEDYNALMSIMELPTDLHCTLIFPSQSFYYDPLPIVWPRRLTPSSICESLSCYVGSDQLKIEASVYPDVGLPSVTDIVMHLGPYEDTEDVESWVASKSEQDTLPQCIDYLAEIISHPYFTSASTFEITLDPNFRFCDVDMDITTELKNLLTTMRNVDALRVSVNPEIITPFLHTAEHWLPTFTNLRYLRINLDLNETALESLIKCLSIRSERALQISELRVVGENRLPTVRKGALLEFADLVLFEES</sequence>
<dbReference type="VEuPathDB" id="FungiDB:BD410DRAFT_831434"/>
<dbReference type="InterPro" id="IPR036047">
    <property type="entry name" value="F-box-like_dom_sf"/>
</dbReference>
<dbReference type="EMBL" id="ML170220">
    <property type="protein sequence ID" value="TDL17513.1"/>
    <property type="molecule type" value="Genomic_DNA"/>
</dbReference>
<dbReference type="SUPFAM" id="SSF81383">
    <property type="entry name" value="F-box domain"/>
    <property type="match status" value="1"/>
</dbReference>
<evidence type="ECO:0000259" key="1">
    <source>
        <dbReference type="PROSITE" id="PS50181"/>
    </source>
</evidence>
<dbReference type="AlphaFoldDB" id="A0A4Y7PQ02"/>
<reference evidence="2 3" key="1">
    <citation type="submission" date="2018-06" db="EMBL/GenBank/DDBJ databases">
        <title>A transcriptomic atlas of mushroom development highlights an independent origin of complex multicellularity.</title>
        <authorList>
            <consortium name="DOE Joint Genome Institute"/>
            <person name="Krizsan K."/>
            <person name="Almasi E."/>
            <person name="Merenyi Z."/>
            <person name="Sahu N."/>
            <person name="Viragh M."/>
            <person name="Koszo T."/>
            <person name="Mondo S."/>
            <person name="Kiss B."/>
            <person name="Balint B."/>
            <person name="Kues U."/>
            <person name="Barry K."/>
            <person name="Hegedus J.C."/>
            <person name="Henrissat B."/>
            <person name="Johnson J."/>
            <person name="Lipzen A."/>
            <person name="Ohm R."/>
            <person name="Nagy I."/>
            <person name="Pangilinan J."/>
            <person name="Yan J."/>
            <person name="Xiong Y."/>
            <person name="Grigoriev I.V."/>
            <person name="Hibbett D.S."/>
            <person name="Nagy L.G."/>
        </authorList>
    </citation>
    <scope>NUCLEOTIDE SEQUENCE [LARGE SCALE GENOMIC DNA]</scope>
    <source>
        <strain evidence="2 3">SZMC22713</strain>
    </source>
</reference>
<evidence type="ECO:0000313" key="3">
    <source>
        <dbReference type="Proteomes" id="UP000294933"/>
    </source>
</evidence>
<feature type="domain" description="F-box" evidence="1">
    <location>
        <begin position="11"/>
        <end position="60"/>
    </location>
</feature>
<dbReference type="InterPro" id="IPR032675">
    <property type="entry name" value="LRR_dom_sf"/>
</dbReference>
<name>A0A4Y7PQ02_9AGAM</name>
<dbReference type="SUPFAM" id="SSF52047">
    <property type="entry name" value="RNI-like"/>
    <property type="match status" value="1"/>
</dbReference>
<dbReference type="OrthoDB" id="3365698at2759"/>
<accession>A0A4Y7PQ02</accession>
<protein>
    <recommendedName>
        <fullName evidence="1">F-box domain-containing protein</fullName>
    </recommendedName>
</protein>
<organism evidence="2 3">
    <name type="scientific">Rickenella mellea</name>
    <dbReference type="NCBI Taxonomy" id="50990"/>
    <lineage>
        <taxon>Eukaryota</taxon>
        <taxon>Fungi</taxon>
        <taxon>Dikarya</taxon>
        <taxon>Basidiomycota</taxon>
        <taxon>Agaricomycotina</taxon>
        <taxon>Agaricomycetes</taxon>
        <taxon>Hymenochaetales</taxon>
        <taxon>Rickenellaceae</taxon>
        <taxon>Rickenella</taxon>
    </lineage>
</organism>